<dbReference type="InterPro" id="IPR000244">
    <property type="entry name" value="Ribosomal_bL9"/>
</dbReference>
<sequence>MNKKVDVILIQKNLKKGKQGSIINVTRGYAFNYLIPNKIAEIATSTKIKHINMFKNIEIKKQEANQIETQLIKNRIEKIDSITMYKKTGENGLIFGSITEKEIIQWINRYTNLSINKIQIKNLEVKLIGIKNITIQINPKVNISVPLKIVPTNI</sequence>
<proteinExistence type="inferred from homology"/>
<dbReference type="Pfam" id="PF01281">
    <property type="entry name" value="Ribosomal_L9_N"/>
    <property type="match status" value="1"/>
</dbReference>
<dbReference type="Gene3D" id="3.10.430.100">
    <property type="entry name" value="Ribosomal protein L9, C-terminal domain"/>
    <property type="match status" value="1"/>
</dbReference>
<dbReference type="PROSITE" id="PS00651">
    <property type="entry name" value="RIBOSOMAL_L9"/>
    <property type="match status" value="1"/>
</dbReference>
<comment type="similarity">
    <text evidence="1 6">Belongs to the bacterial ribosomal protein bL9 family.</text>
</comment>
<keyword evidence="5 6" id="KW-0687">Ribonucleoprotein</keyword>
<dbReference type="Gene3D" id="3.40.5.10">
    <property type="entry name" value="Ribosomal protein L9, N-terminal domain"/>
    <property type="match status" value="1"/>
</dbReference>
<feature type="domain" description="Ribosomal protein L9" evidence="7">
    <location>
        <begin position="17"/>
        <end position="44"/>
    </location>
</feature>
<dbReference type="RefSeq" id="YP_009398129.1">
    <property type="nucleotide sequence ID" value="NC_035290.1"/>
</dbReference>
<dbReference type="GO" id="GO:1990904">
    <property type="term" value="C:ribonucleoprotein complex"/>
    <property type="evidence" value="ECO:0007669"/>
    <property type="project" value="UniProtKB-KW"/>
</dbReference>
<keyword evidence="3 6" id="KW-0694">RNA-binding</keyword>
<accession>A0A1Z1MNF8</accession>
<dbReference type="SUPFAM" id="SSF55653">
    <property type="entry name" value="Ribosomal protein L9 C-domain"/>
    <property type="match status" value="1"/>
</dbReference>
<comment type="function">
    <text evidence="6">Binds to the 23S rRNA.</text>
</comment>
<dbReference type="PANTHER" id="PTHR21368">
    <property type="entry name" value="50S RIBOSOMAL PROTEIN L9"/>
    <property type="match status" value="1"/>
</dbReference>
<protein>
    <recommendedName>
        <fullName evidence="6">Large ribosomal subunit protein bL9c</fullName>
    </recommendedName>
</protein>
<dbReference type="InterPro" id="IPR020594">
    <property type="entry name" value="Ribosomal_bL9_bac/chp"/>
</dbReference>
<dbReference type="SUPFAM" id="SSF55658">
    <property type="entry name" value="L9 N-domain-like"/>
    <property type="match status" value="1"/>
</dbReference>
<dbReference type="InterPro" id="IPR009027">
    <property type="entry name" value="Ribosomal_bL9/RNase_H1_N"/>
</dbReference>
<dbReference type="GO" id="GO:0006412">
    <property type="term" value="P:translation"/>
    <property type="evidence" value="ECO:0007669"/>
    <property type="project" value="UniProtKB-UniRule"/>
</dbReference>
<evidence type="ECO:0000313" key="8">
    <source>
        <dbReference type="EMBL" id="ARW67315.1"/>
    </source>
</evidence>
<keyword evidence="8" id="KW-0934">Plastid</keyword>
<dbReference type="GO" id="GO:0005840">
    <property type="term" value="C:ribosome"/>
    <property type="evidence" value="ECO:0007669"/>
    <property type="project" value="UniProtKB-KW"/>
</dbReference>
<dbReference type="NCBIfam" id="TIGR00158">
    <property type="entry name" value="L9"/>
    <property type="match status" value="1"/>
</dbReference>
<dbReference type="GO" id="GO:0019843">
    <property type="term" value="F:rRNA binding"/>
    <property type="evidence" value="ECO:0007669"/>
    <property type="project" value="UniProtKB-UniRule"/>
</dbReference>
<dbReference type="InterPro" id="IPR036935">
    <property type="entry name" value="Ribosomal_bL9_N_sf"/>
</dbReference>
<dbReference type="AlphaFoldDB" id="A0A1Z1MNF8"/>
<name>A0A1Z1MNF8_9FLOR</name>
<evidence type="ECO:0000256" key="4">
    <source>
        <dbReference type="ARBA" id="ARBA00022980"/>
    </source>
</evidence>
<dbReference type="HAMAP" id="MF_00503">
    <property type="entry name" value="Ribosomal_bL9"/>
    <property type="match status" value="1"/>
</dbReference>
<geneLocation type="chloroplast" evidence="8"/>
<evidence type="ECO:0000256" key="6">
    <source>
        <dbReference type="HAMAP-Rule" id="MF_00503"/>
    </source>
</evidence>
<dbReference type="InterPro" id="IPR036791">
    <property type="entry name" value="Ribosomal_bL9_C_sf"/>
</dbReference>
<dbReference type="GeneID" id="33360605"/>
<evidence type="ECO:0000256" key="5">
    <source>
        <dbReference type="ARBA" id="ARBA00023274"/>
    </source>
</evidence>
<dbReference type="InterPro" id="IPR020069">
    <property type="entry name" value="Ribosomal_bL9_C"/>
</dbReference>
<dbReference type="GO" id="GO:0009507">
    <property type="term" value="C:chloroplast"/>
    <property type="evidence" value="ECO:0007669"/>
    <property type="project" value="UniProtKB-SubCell"/>
</dbReference>
<keyword evidence="2 6" id="KW-0699">rRNA-binding</keyword>
<evidence type="ECO:0000256" key="2">
    <source>
        <dbReference type="ARBA" id="ARBA00022730"/>
    </source>
</evidence>
<evidence type="ECO:0000259" key="7">
    <source>
        <dbReference type="PROSITE" id="PS00651"/>
    </source>
</evidence>
<gene>
    <name evidence="6 8" type="primary">rpl9</name>
</gene>
<organism evidence="8">
    <name type="scientific">Gredgaria maugeana</name>
    <dbReference type="NCBI Taxonomy" id="2007213"/>
    <lineage>
        <taxon>Eukaryota</taxon>
        <taxon>Rhodophyta</taxon>
        <taxon>Florideophyceae</taxon>
        <taxon>Rhodymeniophycidae</taxon>
        <taxon>Ceramiales</taxon>
        <taxon>Rhodomelaceae</taxon>
        <taxon>Herposiphonieae</taxon>
        <taxon>Gredgaria</taxon>
    </lineage>
</organism>
<dbReference type="GO" id="GO:0003735">
    <property type="term" value="F:structural constituent of ribosome"/>
    <property type="evidence" value="ECO:0007669"/>
    <property type="project" value="InterPro"/>
</dbReference>
<keyword evidence="8" id="KW-0150">Chloroplast</keyword>
<dbReference type="EMBL" id="MF101446">
    <property type="protein sequence ID" value="ARW67315.1"/>
    <property type="molecule type" value="Genomic_DNA"/>
</dbReference>
<comment type="subcellular location">
    <subcellularLocation>
        <location evidence="6">Plastid</location>
        <location evidence="6">Chloroplast</location>
    </subcellularLocation>
</comment>
<evidence type="ECO:0000256" key="3">
    <source>
        <dbReference type="ARBA" id="ARBA00022884"/>
    </source>
</evidence>
<evidence type="ECO:0000256" key="1">
    <source>
        <dbReference type="ARBA" id="ARBA00010605"/>
    </source>
</evidence>
<dbReference type="Pfam" id="PF03948">
    <property type="entry name" value="Ribosomal_L9_C"/>
    <property type="match status" value="1"/>
</dbReference>
<dbReference type="InterPro" id="IPR020070">
    <property type="entry name" value="Ribosomal_bL9_N"/>
</dbReference>
<reference evidence="8" key="1">
    <citation type="journal article" date="2017" name="J. Phycol.">
        <title>Analysis of chloroplast genomes and a supermatrix inform reclassification of the Rhodomelaceae (Rhodophyta).</title>
        <authorList>
            <person name="Diaz-Tapia P."/>
            <person name="Maggs C.A."/>
            <person name="West J.A."/>
            <person name="Verbruggen H."/>
        </authorList>
    </citation>
    <scope>NUCLEOTIDE SEQUENCE</scope>
    <source>
        <strain evidence="8">PD1230</strain>
    </source>
</reference>
<keyword evidence="4 6" id="KW-0689">Ribosomal protein</keyword>